<keyword evidence="2" id="KW-1185">Reference proteome</keyword>
<dbReference type="Proteomes" id="UP000269221">
    <property type="component" value="Unassembled WGS sequence"/>
</dbReference>
<organism evidence="1 2">
    <name type="scientific">Hirundo rustica rustica</name>
    <dbReference type="NCBI Taxonomy" id="333673"/>
    <lineage>
        <taxon>Eukaryota</taxon>
        <taxon>Metazoa</taxon>
        <taxon>Chordata</taxon>
        <taxon>Craniata</taxon>
        <taxon>Vertebrata</taxon>
        <taxon>Euteleostomi</taxon>
        <taxon>Archelosauria</taxon>
        <taxon>Archosauria</taxon>
        <taxon>Dinosauria</taxon>
        <taxon>Saurischia</taxon>
        <taxon>Theropoda</taxon>
        <taxon>Coelurosauria</taxon>
        <taxon>Aves</taxon>
        <taxon>Neognathae</taxon>
        <taxon>Neoaves</taxon>
        <taxon>Telluraves</taxon>
        <taxon>Australaves</taxon>
        <taxon>Passeriformes</taxon>
        <taxon>Sylvioidea</taxon>
        <taxon>Hirundinidae</taxon>
        <taxon>Hirundo</taxon>
    </lineage>
</organism>
<dbReference type="EMBL" id="QRBI01000097">
    <property type="protein sequence ID" value="RMC17954.1"/>
    <property type="molecule type" value="Genomic_DNA"/>
</dbReference>
<reference evidence="1 2" key="1">
    <citation type="submission" date="2018-07" db="EMBL/GenBank/DDBJ databases">
        <title>A high quality draft genome assembly of the barn swallow (H. rustica rustica).</title>
        <authorList>
            <person name="Formenti G."/>
            <person name="Chiara M."/>
            <person name="Poveda L."/>
            <person name="Francoijs K.-J."/>
            <person name="Bonisoli-Alquati A."/>
            <person name="Canova L."/>
            <person name="Gianfranceschi L."/>
            <person name="Horner D.S."/>
            <person name="Saino N."/>
        </authorList>
    </citation>
    <scope>NUCLEOTIDE SEQUENCE [LARGE SCALE GENOMIC DNA]</scope>
    <source>
        <strain evidence="1">Chelidonia</strain>
        <tissue evidence="1">Blood</tissue>
    </source>
</reference>
<evidence type="ECO:0000313" key="1">
    <source>
        <dbReference type="EMBL" id="RMC17954.1"/>
    </source>
</evidence>
<protein>
    <submittedName>
        <fullName evidence="1">Uncharacterized protein</fullName>
    </submittedName>
</protein>
<dbReference type="AlphaFoldDB" id="A0A3M0L2H6"/>
<evidence type="ECO:0000313" key="2">
    <source>
        <dbReference type="Proteomes" id="UP000269221"/>
    </source>
</evidence>
<proteinExistence type="predicted"/>
<name>A0A3M0L2H6_HIRRU</name>
<sequence>MRLDGRQREYFTQIIIRSHLHSSHQHTDGYANSAIDYRYETWLYREEAVKTKAKLELNLAIDPKNNEKGYLQGIDKGIEGTLRKCADDTKLSGVVDISEE</sequence>
<accession>A0A3M0L2H6</accession>
<gene>
    <name evidence="1" type="ORF">DUI87_04828</name>
</gene>
<comment type="caution">
    <text evidence="1">The sequence shown here is derived from an EMBL/GenBank/DDBJ whole genome shotgun (WGS) entry which is preliminary data.</text>
</comment>